<dbReference type="CDD" id="cd09902">
    <property type="entry name" value="H3TH_MKT1"/>
    <property type="match status" value="1"/>
</dbReference>
<dbReference type="OrthoDB" id="17262at2759"/>
<dbReference type="PANTHER" id="PTHR11081">
    <property type="entry name" value="FLAP ENDONUCLEASE FAMILY MEMBER"/>
    <property type="match status" value="1"/>
</dbReference>
<sequence length="592" mass="65443">MIRDFVQWTAAFSETGELEHLRGCRVGIEAAEYLNQRILNHPRAKEPLVPALGGLPLALAQHIEEDLAAFRSFEIEPYFIFSGLDITKQGNPFGHKTAEATVNADAWNLYDSHQAEASVARFGESTYVTPEDLFRALQSILTEQKTRWTVAPYSAWAQKNEYVHAIAASSDTLIFEATQLITSWDFEARQFSFIRREKCVADLSKFVSAPQISNDIFLDTCILAGTPFLPTLPILDAPNRAELLKPYSAIKMIMSNGQSGYSVVVSNNDVPPSGKEPSEAQAPSIVDTWNVKESIFKDTVGKHKDCGILGAAILSLQDADFAAKTISKKEHKNPLASSTEILYNSIWRFLALREYVDQKTHNLTQWGKVLAAVISGLKGKPEHEEAAVLAVELIRMGLLTSDINMFPTYNGAPMRGSTKDKNSNMLVSRVAGLGILHHRPIGFTGPLSQHLLGYNSIINVVRQTLRELIEVACTHMFLTGCANRHVDITSVAMKLPFLLPNNCALSIAVKSYLDELLSNDADPTAAETKARVIETASTRYFPQSLNFVEDLTTAFSMWDAIYAGVTSASSTTIPEATKQAWAETNQWLAERR</sequence>
<evidence type="ECO:0000313" key="2">
    <source>
        <dbReference type="EMBL" id="EMD87889.1"/>
    </source>
</evidence>
<dbReference type="STRING" id="701091.M2TMZ1"/>
<dbReference type="Pfam" id="PF12246">
    <property type="entry name" value="MKT1_C"/>
    <property type="match status" value="1"/>
</dbReference>
<dbReference type="eggNOG" id="ENOG502QVHA">
    <property type="taxonomic scope" value="Eukaryota"/>
</dbReference>
<dbReference type="InterPro" id="IPR029060">
    <property type="entry name" value="PIN-like_dom_sf"/>
</dbReference>
<dbReference type="HOGENOM" id="CLU_378548_0_0_1"/>
<keyword evidence="3" id="KW-1185">Reference proteome</keyword>
<organism evidence="2 3">
    <name type="scientific">Cochliobolus heterostrophus (strain C5 / ATCC 48332 / race O)</name>
    <name type="common">Southern corn leaf blight fungus</name>
    <name type="synonym">Bipolaris maydis</name>
    <dbReference type="NCBI Taxonomy" id="701091"/>
    <lineage>
        <taxon>Eukaryota</taxon>
        <taxon>Fungi</taxon>
        <taxon>Dikarya</taxon>
        <taxon>Ascomycota</taxon>
        <taxon>Pezizomycotina</taxon>
        <taxon>Dothideomycetes</taxon>
        <taxon>Pleosporomycetidae</taxon>
        <taxon>Pleosporales</taxon>
        <taxon>Pleosporineae</taxon>
        <taxon>Pleosporaceae</taxon>
        <taxon>Bipolaris</taxon>
    </lineage>
</organism>
<name>M2TMZ1_COCH5</name>
<dbReference type="InterPro" id="IPR037314">
    <property type="entry name" value="MKT1_H3TH"/>
</dbReference>
<dbReference type="EMBL" id="KB445581">
    <property type="protein sequence ID" value="EMD87889.1"/>
    <property type="molecule type" value="Genomic_DNA"/>
</dbReference>
<proteinExistence type="predicted"/>
<feature type="domain" description="Post-transcriptional regulator MKT1 C-terminal" evidence="1">
    <location>
        <begin position="348"/>
        <end position="589"/>
    </location>
</feature>
<dbReference type="PANTHER" id="PTHR11081:SF32">
    <property type="entry name" value="POST-TRANSCRIPTIONAL REGULATOR MKT1"/>
    <property type="match status" value="1"/>
</dbReference>
<protein>
    <recommendedName>
        <fullName evidence="1">Post-transcriptional regulator MKT1 C-terminal domain-containing protein</fullName>
    </recommendedName>
</protein>
<dbReference type="Gene3D" id="3.40.50.1010">
    <property type="entry name" value="5'-nuclease"/>
    <property type="match status" value="1"/>
</dbReference>
<reference evidence="2 3" key="1">
    <citation type="journal article" date="2012" name="PLoS Pathog.">
        <title>Diverse lifestyles and strategies of plant pathogenesis encoded in the genomes of eighteen Dothideomycetes fungi.</title>
        <authorList>
            <person name="Ohm R.A."/>
            <person name="Feau N."/>
            <person name="Henrissat B."/>
            <person name="Schoch C.L."/>
            <person name="Horwitz B.A."/>
            <person name="Barry K.W."/>
            <person name="Condon B.J."/>
            <person name="Copeland A.C."/>
            <person name="Dhillon B."/>
            <person name="Glaser F."/>
            <person name="Hesse C.N."/>
            <person name="Kosti I."/>
            <person name="LaButti K."/>
            <person name="Lindquist E.A."/>
            <person name="Lucas S."/>
            <person name="Salamov A.A."/>
            <person name="Bradshaw R.E."/>
            <person name="Ciuffetti L."/>
            <person name="Hamelin R.C."/>
            <person name="Kema G.H.J."/>
            <person name="Lawrence C."/>
            <person name="Scott J.A."/>
            <person name="Spatafora J.W."/>
            <person name="Turgeon B.G."/>
            <person name="de Wit P.J.G.M."/>
            <person name="Zhong S."/>
            <person name="Goodwin S.B."/>
            <person name="Grigoriev I.V."/>
        </authorList>
    </citation>
    <scope>NUCLEOTIDE SEQUENCE [LARGE SCALE GENOMIC DNA]</scope>
    <source>
        <strain evidence="3">C5 / ATCC 48332 / race O</strain>
    </source>
</reference>
<evidence type="ECO:0000259" key="1">
    <source>
        <dbReference type="Pfam" id="PF12246"/>
    </source>
</evidence>
<dbReference type="CDD" id="cd09858">
    <property type="entry name" value="PIN_MKT1"/>
    <property type="match status" value="1"/>
</dbReference>
<gene>
    <name evidence="2" type="ORF">COCHEDRAFT_32221</name>
</gene>
<dbReference type="SUPFAM" id="SSF88723">
    <property type="entry name" value="PIN domain-like"/>
    <property type="match status" value="1"/>
</dbReference>
<accession>M2TMZ1</accession>
<dbReference type="InterPro" id="IPR022039">
    <property type="entry name" value="MKT1_C"/>
</dbReference>
<dbReference type="AlphaFoldDB" id="M2TMZ1"/>
<dbReference type="GO" id="GO:0003730">
    <property type="term" value="F:mRNA 3'-UTR binding"/>
    <property type="evidence" value="ECO:0007669"/>
    <property type="project" value="TreeGrafter"/>
</dbReference>
<evidence type="ECO:0000313" key="3">
    <source>
        <dbReference type="Proteomes" id="UP000016936"/>
    </source>
</evidence>
<dbReference type="InterPro" id="IPR006084">
    <property type="entry name" value="XPG/Rad2"/>
</dbReference>
<reference evidence="3" key="2">
    <citation type="journal article" date="2013" name="PLoS Genet.">
        <title>Comparative genome structure, secondary metabolite, and effector coding capacity across Cochliobolus pathogens.</title>
        <authorList>
            <person name="Condon B.J."/>
            <person name="Leng Y."/>
            <person name="Wu D."/>
            <person name="Bushley K.E."/>
            <person name="Ohm R.A."/>
            <person name="Otillar R."/>
            <person name="Martin J."/>
            <person name="Schackwitz W."/>
            <person name="Grimwood J."/>
            <person name="MohdZainudin N."/>
            <person name="Xue C."/>
            <person name="Wang R."/>
            <person name="Manning V.A."/>
            <person name="Dhillon B."/>
            <person name="Tu Z.J."/>
            <person name="Steffenson B.J."/>
            <person name="Salamov A."/>
            <person name="Sun H."/>
            <person name="Lowry S."/>
            <person name="LaButti K."/>
            <person name="Han J."/>
            <person name="Copeland A."/>
            <person name="Lindquist E."/>
            <person name="Barry K."/>
            <person name="Schmutz J."/>
            <person name="Baker S.E."/>
            <person name="Ciuffetti L.M."/>
            <person name="Grigoriev I.V."/>
            <person name="Zhong S."/>
            <person name="Turgeon B.G."/>
        </authorList>
    </citation>
    <scope>NUCLEOTIDE SEQUENCE [LARGE SCALE GENOMIC DNA]</scope>
    <source>
        <strain evidence="3">C5 / ATCC 48332 / race O</strain>
    </source>
</reference>
<dbReference type="OMA" id="EVACTHM"/>
<dbReference type="Proteomes" id="UP000016936">
    <property type="component" value="Unassembled WGS sequence"/>
</dbReference>